<protein>
    <submittedName>
        <fullName evidence="2">Glucose-1-phosphate thymidylyltransferase, long form</fullName>
    </submittedName>
</protein>
<evidence type="ECO:0000256" key="1">
    <source>
        <dbReference type="SAM" id="MobiDB-lite"/>
    </source>
</evidence>
<sequence length="100" mass="11673" precursor="true">MRLLYMLLFGLVLYLALIVLVVVVVVQFVFALFTGGANAAIHGFSKDLTQYIHQLILFLTYQRERRPYPFNPLDDEIDEAPRRGEDYTAEYQDVTDREKE</sequence>
<dbReference type="eggNOG" id="ENOG50332F0">
    <property type="taxonomic scope" value="Bacteria"/>
</dbReference>
<dbReference type="InterPro" id="IPR025498">
    <property type="entry name" value="DUF4389"/>
</dbReference>
<evidence type="ECO:0000313" key="3">
    <source>
        <dbReference type="Proteomes" id="UP000009145"/>
    </source>
</evidence>
<accession>I1YHB8</accession>
<dbReference type="PATRIC" id="fig|754477.3.peg.1135"/>
<dbReference type="Pfam" id="PF14333">
    <property type="entry name" value="DUF4389"/>
    <property type="match status" value="1"/>
</dbReference>
<feature type="region of interest" description="Disordered" evidence="1">
    <location>
        <begin position="70"/>
        <end position="100"/>
    </location>
</feature>
<dbReference type="KEGG" id="mec:Q7C_1156"/>
<reference evidence="2 3" key="1">
    <citation type="journal article" date="2012" name="J. Bacteriol.">
        <title>Complete genome sequences of Methylophaga sp. strain JAM1 and Methylophaga sp. strain JAM7.</title>
        <authorList>
            <person name="Villeneuve C."/>
            <person name="Martineau C."/>
            <person name="Mauffrey F."/>
            <person name="Villemur R."/>
        </authorList>
    </citation>
    <scope>NUCLEOTIDE SEQUENCE [LARGE SCALE GENOMIC DNA]</scope>
    <source>
        <strain evidence="2 3">JAM7</strain>
    </source>
</reference>
<keyword evidence="3" id="KW-1185">Reference proteome</keyword>
<dbReference type="EMBL" id="CP003380">
    <property type="protein sequence ID" value="AFJ02311.1"/>
    <property type="molecule type" value="Genomic_DNA"/>
</dbReference>
<proteinExistence type="predicted"/>
<dbReference type="Proteomes" id="UP000009145">
    <property type="component" value="Chromosome"/>
</dbReference>
<dbReference type="HOGENOM" id="CLU_147995_1_1_6"/>
<dbReference type="GO" id="GO:0016740">
    <property type="term" value="F:transferase activity"/>
    <property type="evidence" value="ECO:0007669"/>
    <property type="project" value="UniProtKB-KW"/>
</dbReference>
<keyword evidence="2" id="KW-0808">Transferase</keyword>
<evidence type="ECO:0000313" key="2">
    <source>
        <dbReference type="EMBL" id="AFJ02311.1"/>
    </source>
</evidence>
<gene>
    <name evidence="2" type="ordered locus">Q7C_1156</name>
</gene>
<name>I1YHB8_METFJ</name>
<dbReference type="STRING" id="754477.Q7C_1156"/>
<dbReference type="AlphaFoldDB" id="I1YHB8"/>
<organism evidence="2 3">
    <name type="scientific">Methylophaga frappieri (strain ATCC BAA-2434 / DSM 25690 / JAM7)</name>
    <dbReference type="NCBI Taxonomy" id="754477"/>
    <lineage>
        <taxon>Bacteria</taxon>
        <taxon>Pseudomonadati</taxon>
        <taxon>Pseudomonadota</taxon>
        <taxon>Gammaproteobacteria</taxon>
        <taxon>Thiotrichales</taxon>
        <taxon>Piscirickettsiaceae</taxon>
        <taxon>Methylophaga</taxon>
    </lineage>
</organism>